<protein>
    <submittedName>
        <fullName evidence="5">LPS export ABC transporter periplasmic protein LptC</fullName>
    </submittedName>
</protein>
<dbReference type="PANTHER" id="PTHR30189:SF1">
    <property type="entry name" value="LPS-ASSEMBLY PROTEIN LPTD"/>
    <property type="match status" value="1"/>
</dbReference>
<evidence type="ECO:0000256" key="3">
    <source>
        <dbReference type="SAM" id="SignalP"/>
    </source>
</evidence>
<dbReference type="Pfam" id="PF13100">
    <property type="entry name" value="OstA_2"/>
    <property type="match status" value="1"/>
</dbReference>
<evidence type="ECO:0000256" key="2">
    <source>
        <dbReference type="SAM" id="MobiDB-lite"/>
    </source>
</evidence>
<keyword evidence="3" id="KW-0732">Signal</keyword>
<reference evidence="5 6" key="1">
    <citation type="submission" date="2019-11" db="EMBL/GenBank/DDBJ databases">
        <title>Characterization of Elizabethkingia argenteiflava sp. nov., isolated from inner surface of Soybean Pods.</title>
        <authorList>
            <person name="Mo S."/>
        </authorList>
    </citation>
    <scope>NUCLEOTIDE SEQUENCE [LARGE SCALE GENOMIC DNA]</scope>
    <source>
        <strain evidence="5 6">YB22</strain>
    </source>
</reference>
<name>A0A845PW40_9FLAO</name>
<gene>
    <name evidence="5" type="ORF">GNY06_03710</name>
</gene>
<dbReference type="EMBL" id="JAAABJ010000335">
    <property type="protein sequence ID" value="NAW50528.1"/>
    <property type="molecule type" value="Genomic_DNA"/>
</dbReference>
<feature type="signal peptide" evidence="3">
    <location>
        <begin position="1"/>
        <end position="17"/>
    </location>
</feature>
<proteinExistence type="predicted"/>
<keyword evidence="1" id="KW-0998">Cell outer membrane</keyword>
<evidence type="ECO:0000259" key="4">
    <source>
        <dbReference type="Pfam" id="PF13100"/>
    </source>
</evidence>
<evidence type="ECO:0000256" key="1">
    <source>
        <dbReference type="ARBA" id="ARBA00023237"/>
    </source>
</evidence>
<dbReference type="PANTHER" id="PTHR30189">
    <property type="entry name" value="LPS-ASSEMBLY PROTEIN"/>
    <property type="match status" value="1"/>
</dbReference>
<dbReference type="InterPro" id="IPR005653">
    <property type="entry name" value="OstA-like_N"/>
</dbReference>
<dbReference type="RefSeq" id="WP_166518865.1">
    <property type="nucleotide sequence ID" value="NZ_JAAABJ010000335.1"/>
</dbReference>
<accession>A0A845PW40</accession>
<sequence>MKKILFLFLFISISVAAQKVTDEPLKKDAFFTTGNVSKGKTGDVPDKIKLIHADSTSARPDLYNGNPFLKGKVEVHHQGSILKADEVILYQKENFIKGKGNVDITNPDGTHLTSDEAEYDANTQKAIAKGNVVLTDPKQSIKTETLYYDRKSNTAYFNDGGIINVHQDNSVITTKIGTYYIKEQRIVFDSNYKMANEEYITEGQNVNYLRGEGIAIFNGATTVTNKQNPSNYVYTESGKYFMNAKEVYLNKNSRIHYRGKILTGDDMYYNQLTGFGKAKGNVKLNDPAENRFIYGGYGEIFEKKDSAVITDKPYAIKILKSDSIYIAAKKIIAYQKLDTTGGKKSFLRAFKQARMFKNNAQGRSDSLAYNETDGVMNFVGKPIFWGGERQVTGDTIKAYSNAEMKRLDSIHVIGNAFAISKVDSLNMKDEFNQIKGNLMMLYFKEGQISQAKVKGNAQAITYADNENDKTKQLERIGIAYSTCGEIIADFEQKRVQTISCNIGALTDLYPMSQVSQKKRFFSDFNWNTSDRLQRWKDIFLNTPNYPQKEYTSDNTLYEVAESLKKMKKDENQEKEPQRRRKE</sequence>
<keyword evidence="6" id="KW-1185">Reference proteome</keyword>
<keyword evidence="1" id="KW-0472">Membrane</keyword>
<feature type="region of interest" description="Disordered" evidence="2">
    <location>
        <begin position="563"/>
        <end position="582"/>
    </location>
</feature>
<organism evidence="5 6">
    <name type="scientific">Elizabethkingia argenteiflava</name>
    <dbReference type="NCBI Taxonomy" id="2681556"/>
    <lineage>
        <taxon>Bacteria</taxon>
        <taxon>Pseudomonadati</taxon>
        <taxon>Bacteroidota</taxon>
        <taxon>Flavobacteriia</taxon>
        <taxon>Flavobacteriales</taxon>
        <taxon>Weeksellaceae</taxon>
        <taxon>Elizabethkingia</taxon>
    </lineage>
</organism>
<dbReference type="AlphaFoldDB" id="A0A845PW40"/>
<dbReference type="Proteomes" id="UP000553459">
    <property type="component" value="Unassembled WGS sequence"/>
</dbReference>
<evidence type="ECO:0000313" key="5">
    <source>
        <dbReference type="EMBL" id="NAW50528.1"/>
    </source>
</evidence>
<evidence type="ECO:0000313" key="6">
    <source>
        <dbReference type="Proteomes" id="UP000553459"/>
    </source>
</evidence>
<feature type="domain" description="Organic solvent tolerance-like N-terminal" evidence="4">
    <location>
        <begin position="46"/>
        <end position="199"/>
    </location>
</feature>
<dbReference type="InterPro" id="IPR050218">
    <property type="entry name" value="LptD"/>
</dbReference>
<dbReference type="GO" id="GO:1990351">
    <property type="term" value="C:transporter complex"/>
    <property type="evidence" value="ECO:0007669"/>
    <property type="project" value="TreeGrafter"/>
</dbReference>
<feature type="compositionally biased region" description="Basic and acidic residues" evidence="2">
    <location>
        <begin position="563"/>
        <end position="576"/>
    </location>
</feature>
<dbReference type="Gene3D" id="2.60.450.10">
    <property type="entry name" value="Lipopolysaccharide (LPS) transport protein A like domain"/>
    <property type="match status" value="2"/>
</dbReference>
<feature type="chain" id="PRO_5032436963" evidence="3">
    <location>
        <begin position="18"/>
        <end position="582"/>
    </location>
</feature>
<comment type="caution">
    <text evidence="5">The sequence shown here is derived from an EMBL/GenBank/DDBJ whole genome shotgun (WGS) entry which is preliminary data.</text>
</comment>
<dbReference type="GO" id="GO:0009279">
    <property type="term" value="C:cell outer membrane"/>
    <property type="evidence" value="ECO:0007669"/>
    <property type="project" value="TreeGrafter"/>
</dbReference>